<gene>
    <name evidence="2" type="ORF">CB5_LOCUS22776</name>
</gene>
<protein>
    <submittedName>
        <fullName evidence="2">Uncharacterized protein</fullName>
    </submittedName>
</protein>
<feature type="region of interest" description="Disordered" evidence="1">
    <location>
        <begin position="94"/>
        <end position="117"/>
    </location>
</feature>
<evidence type="ECO:0000313" key="2">
    <source>
        <dbReference type="EMBL" id="CAD1839565.1"/>
    </source>
</evidence>
<dbReference type="EMBL" id="LR862134">
    <property type="protein sequence ID" value="CAD1839565.1"/>
    <property type="molecule type" value="Genomic_DNA"/>
</dbReference>
<dbReference type="AlphaFoldDB" id="A0A6V7Q9N9"/>
<accession>A0A6V7Q9N9</accession>
<proteinExistence type="predicted"/>
<name>A0A6V7Q9N9_ANACO</name>
<organism evidence="2">
    <name type="scientific">Ananas comosus var. bracteatus</name>
    <name type="common">red pineapple</name>
    <dbReference type="NCBI Taxonomy" id="296719"/>
    <lineage>
        <taxon>Eukaryota</taxon>
        <taxon>Viridiplantae</taxon>
        <taxon>Streptophyta</taxon>
        <taxon>Embryophyta</taxon>
        <taxon>Tracheophyta</taxon>
        <taxon>Spermatophyta</taxon>
        <taxon>Magnoliopsida</taxon>
        <taxon>Liliopsida</taxon>
        <taxon>Poales</taxon>
        <taxon>Bromeliaceae</taxon>
        <taxon>Bromelioideae</taxon>
        <taxon>Ananas</taxon>
    </lineage>
</organism>
<feature type="compositionally biased region" description="Polar residues" evidence="1">
    <location>
        <begin position="94"/>
        <end position="106"/>
    </location>
</feature>
<sequence>MLMARARTARLQGLSSDVTEKELIRRKVEEAYVTGKELMRRKAEEADVTGKKLMKRKAEEADVMRKANDRNDWRVEILRRGDYGAATWQKIIRNNASETSLTSPGTCESEPDVDVRA</sequence>
<evidence type="ECO:0000256" key="1">
    <source>
        <dbReference type="SAM" id="MobiDB-lite"/>
    </source>
</evidence>
<reference evidence="2" key="1">
    <citation type="submission" date="2020-07" db="EMBL/GenBank/DDBJ databases">
        <authorList>
            <person name="Lin J."/>
        </authorList>
    </citation>
    <scope>NUCLEOTIDE SEQUENCE</scope>
</reference>